<dbReference type="Proteomes" id="UP000001054">
    <property type="component" value="Plasmid pNGR234b"/>
</dbReference>
<name>C3KRT8_SINFN</name>
<evidence type="ECO:0000313" key="2">
    <source>
        <dbReference type="EMBL" id="ACP22796.1"/>
    </source>
</evidence>
<dbReference type="AlphaFoldDB" id="C3KRT8"/>
<protein>
    <submittedName>
        <fullName evidence="2">Uncharacterized protein</fullName>
    </submittedName>
</protein>
<reference evidence="2 3" key="2">
    <citation type="journal article" date="2009" name="Appl. Environ. Microbiol.">
        <title>Rhizobium sp. strain NGR234 possesses a remarkable number of secretion systems.</title>
        <authorList>
            <person name="Schmeisser C."/>
            <person name="Liesegang H."/>
            <person name="Krysciak D."/>
            <person name="Bakkou N."/>
            <person name="Le Quere A."/>
            <person name="Wollherr A."/>
            <person name="Heinemeyer I."/>
            <person name="Morgenstern B."/>
            <person name="Pommerening-Roeser A."/>
            <person name="Flores M."/>
            <person name="Palacios R."/>
            <person name="Brenner S."/>
            <person name="Gottschalk G."/>
            <person name="Schmitz R.A."/>
            <person name="Broughton W.J."/>
            <person name="Perret X."/>
            <person name="Strittmatter A.W."/>
            <person name="Streit W.R."/>
        </authorList>
    </citation>
    <scope>NUCLEOTIDE SEQUENCE [LARGE SCALE GENOMIC DNA]</scope>
    <source>
        <strain evidence="3">NBRC 101917 / NGR234</strain>
    </source>
</reference>
<evidence type="ECO:0000256" key="1">
    <source>
        <dbReference type="SAM" id="MobiDB-lite"/>
    </source>
</evidence>
<accession>C3KRT8</accession>
<feature type="region of interest" description="Disordered" evidence="1">
    <location>
        <begin position="46"/>
        <end position="68"/>
    </location>
</feature>
<reference evidence="3" key="1">
    <citation type="journal article" date="2004" name="J. Bacteriol.">
        <title>An evolutionary hot spot: the pNGR234b replicon of Rhizobium sp. strain NGR234.</title>
        <authorList>
            <person name="Streit W.R."/>
            <person name="Schmitz R.A."/>
            <person name="Perret X."/>
            <person name="Staehelin C."/>
            <person name="Deakin W.J."/>
            <person name="Raasch C."/>
            <person name="Liesegang H."/>
            <person name="Broughton W.J."/>
        </authorList>
    </citation>
    <scope>NUCLEOTIDE SEQUENCE [LARGE SCALE GENOMIC DNA]</scope>
    <source>
        <strain evidence="3">NBRC 101917 / NGR234</strain>
    </source>
</reference>
<dbReference type="HOGENOM" id="CLU_2540255_0_0_5"/>
<gene>
    <name evidence="2" type="ordered locus">NGR_b13450</name>
</gene>
<keyword evidence="2" id="KW-0614">Plasmid</keyword>
<keyword evidence="3" id="KW-1185">Reference proteome</keyword>
<evidence type="ECO:0000313" key="3">
    <source>
        <dbReference type="Proteomes" id="UP000001054"/>
    </source>
</evidence>
<dbReference type="KEGG" id="rhi:NGR_b13450"/>
<proteinExistence type="predicted"/>
<sequence length="83" mass="9408">MLQDFRSTRSGSEPLKVGPRAAIINRSQRQQPPNLGGILCLLRQPPERRPVKVSTQRNRSHHAKPPFGMMSQKLADLGIWRVL</sequence>
<geneLocation type="plasmid" evidence="3">
    <name>sym pNGR234b</name>
</geneLocation>
<dbReference type="EMBL" id="CP000874">
    <property type="protein sequence ID" value="ACP22796.1"/>
    <property type="molecule type" value="Genomic_DNA"/>
</dbReference>
<organism evidence="2 3">
    <name type="scientific">Sinorhizobium fredii (strain NBRC 101917 / NGR234)</name>
    <dbReference type="NCBI Taxonomy" id="394"/>
    <lineage>
        <taxon>Bacteria</taxon>
        <taxon>Pseudomonadati</taxon>
        <taxon>Pseudomonadota</taxon>
        <taxon>Alphaproteobacteria</taxon>
        <taxon>Hyphomicrobiales</taxon>
        <taxon>Rhizobiaceae</taxon>
        <taxon>Sinorhizobium/Ensifer group</taxon>
        <taxon>Sinorhizobium</taxon>
    </lineage>
</organism>